<evidence type="ECO:0000256" key="8">
    <source>
        <dbReference type="ARBA" id="ARBA00022840"/>
    </source>
</evidence>
<comment type="similarity">
    <text evidence="2">Belongs to the ABC transporter superfamily.</text>
</comment>
<keyword evidence="3" id="KW-0813">Transport</keyword>
<keyword evidence="10" id="KW-0472">Membrane</keyword>
<evidence type="ECO:0000256" key="1">
    <source>
        <dbReference type="ARBA" id="ARBA00004202"/>
    </source>
</evidence>
<evidence type="ECO:0000256" key="9">
    <source>
        <dbReference type="ARBA" id="ARBA00022967"/>
    </source>
</evidence>
<keyword evidence="9" id="KW-1278">Translocase</keyword>
<dbReference type="EMBL" id="JACRAF010000050">
    <property type="protein sequence ID" value="MBI4923285.1"/>
    <property type="molecule type" value="Genomic_DNA"/>
</dbReference>
<name>A0A933NZE4_9HYPH</name>
<dbReference type="CDD" id="cd03215">
    <property type="entry name" value="ABC_Carb_Monos_II"/>
    <property type="match status" value="1"/>
</dbReference>
<evidence type="ECO:0000256" key="7">
    <source>
        <dbReference type="ARBA" id="ARBA00022741"/>
    </source>
</evidence>
<keyword evidence="4" id="KW-1003">Cell membrane</keyword>
<dbReference type="InterPro" id="IPR027417">
    <property type="entry name" value="P-loop_NTPase"/>
</dbReference>
<dbReference type="InterPro" id="IPR003593">
    <property type="entry name" value="AAA+_ATPase"/>
</dbReference>
<protein>
    <submittedName>
        <fullName evidence="12">Sugar ABC transporter ATP-binding protein</fullName>
    </submittedName>
</protein>
<dbReference type="PROSITE" id="PS50893">
    <property type="entry name" value="ABC_TRANSPORTER_2"/>
    <property type="match status" value="2"/>
</dbReference>
<dbReference type="PANTHER" id="PTHR43790:SF3">
    <property type="entry name" value="D-ALLOSE IMPORT ATP-BINDING PROTEIN ALSA-RELATED"/>
    <property type="match status" value="1"/>
</dbReference>
<accession>A0A933NZE4</accession>
<keyword evidence="7" id="KW-0547">Nucleotide-binding</keyword>
<gene>
    <name evidence="12" type="ORF">HY834_16205</name>
</gene>
<dbReference type="Proteomes" id="UP000782610">
    <property type="component" value="Unassembled WGS sequence"/>
</dbReference>
<dbReference type="InterPro" id="IPR050107">
    <property type="entry name" value="ABC_carbohydrate_import_ATPase"/>
</dbReference>
<dbReference type="SMART" id="SM00382">
    <property type="entry name" value="AAA"/>
    <property type="match status" value="2"/>
</dbReference>
<proteinExistence type="inferred from homology"/>
<comment type="subcellular location">
    <subcellularLocation>
        <location evidence="1">Cell membrane</location>
        <topology evidence="1">Peripheral membrane protein</topology>
    </subcellularLocation>
</comment>
<dbReference type="GO" id="GO:0016887">
    <property type="term" value="F:ATP hydrolysis activity"/>
    <property type="evidence" value="ECO:0007669"/>
    <property type="project" value="InterPro"/>
</dbReference>
<evidence type="ECO:0000256" key="3">
    <source>
        <dbReference type="ARBA" id="ARBA00022448"/>
    </source>
</evidence>
<dbReference type="Gene3D" id="3.40.50.300">
    <property type="entry name" value="P-loop containing nucleotide triphosphate hydrolases"/>
    <property type="match status" value="2"/>
</dbReference>
<evidence type="ECO:0000313" key="12">
    <source>
        <dbReference type="EMBL" id="MBI4923285.1"/>
    </source>
</evidence>
<dbReference type="PROSITE" id="PS00211">
    <property type="entry name" value="ABC_TRANSPORTER_1"/>
    <property type="match status" value="1"/>
</dbReference>
<dbReference type="AlphaFoldDB" id="A0A933NZE4"/>
<dbReference type="GO" id="GO:0005886">
    <property type="term" value="C:plasma membrane"/>
    <property type="evidence" value="ECO:0007669"/>
    <property type="project" value="UniProtKB-SubCell"/>
</dbReference>
<dbReference type="InterPro" id="IPR003439">
    <property type="entry name" value="ABC_transporter-like_ATP-bd"/>
</dbReference>
<feature type="domain" description="ABC transporter" evidence="11">
    <location>
        <begin position="7"/>
        <end position="242"/>
    </location>
</feature>
<keyword evidence="8 12" id="KW-0067">ATP-binding</keyword>
<evidence type="ECO:0000313" key="13">
    <source>
        <dbReference type="Proteomes" id="UP000782610"/>
    </source>
</evidence>
<reference evidence="12" key="1">
    <citation type="submission" date="2020-07" db="EMBL/GenBank/DDBJ databases">
        <title>Huge and variable diversity of episymbiotic CPR bacteria and DPANN archaea in groundwater ecosystems.</title>
        <authorList>
            <person name="He C.Y."/>
            <person name="Keren R."/>
            <person name="Whittaker M."/>
            <person name="Farag I.F."/>
            <person name="Doudna J."/>
            <person name="Cate J.H.D."/>
            <person name="Banfield J.F."/>
        </authorList>
    </citation>
    <scope>NUCLEOTIDE SEQUENCE</scope>
    <source>
        <strain evidence="12">NC_groundwater_1586_Pr3_B-0.1um_66_15</strain>
    </source>
</reference>
<organism evidence="12 13">
    <name type="scientific">Devosia nanyangense</name>
    <dbReference type="NCBI Taxonomy" id="1228055"/>
    <lineage>
        <taxon>Bacteria</taxon>
        <taxon>Pseudomonadati</taxon>
        <taxon>Pseudomonadota</taxon>
        <taxon>Alphaproteobacteria</taxon>
        <taxon>Hyphomicrobiales</taxon>
        <taxon>Devosiaceae</taxon>
        <taxon>Devosia</taxon>
    </lineage>
</organism>
<dbReference type="InterPro" id="IPR017871">
    <property type="entry name" value="ABC_transporter-like_CS"/>
</dbReference>
<dbReference type="SUPFAM" id="SSF52540">
    <property type="entry name" value="P-loop containing nucleoside triphosphate hydrolases"/>
    <property type="match status" value="2"/>
</dbReference>
<dbReference type="PANTHER" id="PTHR43790">
    <property type="entry name" value="CARBOHYDRATE TRANSPORT ATP-BINDING PROTEIN MG119-RELATED"/>
    <property type="match status" value="1"/>
</dbReference>
<evidence type="ECO:0000256" key="5">
    <source>
        <dbReference type="ARBA" id="ARBA00022597"/>
    </source>
</evidence>
<evidence type="ECO:0000256" key="6">
    <source>
        <dbReference type="ARBA" id="ARBA00022737"/>
    </source>
</evidence>
<dbReference type="Pfam" id="PF00005">
    <property type="entry name" value="ABC_tran"/>
    <property type="match status" value="2"/>
</dbReference>
<evidence type="ECO:0000256" key="2">
    <source>
        <dbReference type="ARBA" id="ARBA00005417"/>
    </source>
</evidence>
<evidence type="ECO:0000256" key="10">
    <source>
        <dbReference type="ARBA" id="ARBA00023136"/>
    </source>
</evidence>
<comment type="caution">
    <text evidence="12">The sequence shown here is derived from an EMBL/GenBank/DDBJ whole genome shotgun (WGS) entry which is preliminary data.</text>
</comment>
<keyword evidence="5" id="KW-0762">Sugar transport</keyword>
<dbReference type="GO" id="GO:0005524">
    <property type="term" value="F:ATP binding"/>
    <property type="evidence" value="ECO:0007669"/>
    <property type="project" value="UniProtKB-KW"/>
</dbReference>
<feature type="domain" description="ABC transporter" evidence="11">
    <location>
        <begin position="253"/>
        <end position="498"/>
    </location>
</feature>
<dbReference type="FunFam" id="3.40.50.300:FF:000127">
    <property type="entry name" value="Ribose import ATP-binding protein RbsA"/>
    <property type="match status" value="1"/>
</dbReference>
<keyword evidence="6" id="KW-0677">Repeat</keyword>
<evidence type="ECO:0000259" key="11">
    <source>
        <dbReference type="PROSITE" id="PS50893"/>
    </source>
</evidence>
<dbReference type="CDD" id="cd03216">
    <property type="entry name" value="ABC_Carb_Monos_I"/>
    <property type="match status" value="1"/>
</dbReference>
<evidence type="ECO:0000256" key="4">
    <source>
        <dbReference type="ARBA" id="ARBA00022475"/>
    </source>
</evidence>
<sequence>MMAAPGLVLSNISKRFAGVSALKGVELTAAPGEAMALLGANGAGKSTLMNILGGVIQRDEGVALLDGHPLDLASPRAARAQGIAFVHQELTMLPTLTVAENIMIDHLPTVGGLIDFKALKRRTQDLLTRLGCRFDADTRVGDLGPGDQQMIEVARALSRESRVVIFDEPTSSLTEPEKQRLFGVIQGLKSEGVIVIYITHFLDEVFATCDRVTVMRDGMLVSTGPVSAHTVASLAHEMLGEGSLAGDIPTAVPPADEVILSVAKLTRARVLSDVSFEVRSGEIVGLWGLLGSGRTELLRALVGLDPIDSGSIRLKSSGHLVTVTPSQLSRSTAFVTEDRRGEGIFPGQSVEQNLSLPTLRQLLNRFGLVDRSRERSLADDLIGRLGIKTSGRGQDIATLSGGNQQKIVFGRWLGSQPTVFLLDEPTRGLDVGAKTEILRLAVEIANGGGGVLLVASEPEELMRVCHRYLLMDRGRIVGELGRGATRDDLVARVSNRAVDEVLQ</sequence>